<keyword evidence="2" id="KW-1185">Reference proteome</keyword>
<protein>
    <recommendedName>
        <fullName evidence="3">DUF72 domain-containing protein</fullName>
    </recommendedName>
</protein>
<dbReference type="InterPro" id="IPR002763">
    <property type="entry name" value="DUF72"/>
</dbReference>
<name>A0A133UPD8_9EURY</name>
<sequence>MQAYSHAFEVGEINRTFYKLPMTKTAERWRREAADDFEFTLKAWQALTHPTNSPTWRGKKDKLSDEQEENFGYLRPNEQVVEAWEETKERAEALEAKVCVLQTSAGFDCSEENEENMRELLGRIDREGVELAWESRGDWKENPGRVKEMCEDLDLVHIVDIMRRDPVSSHDIAYVRLHGLNPEEYDYDYDYSGEELEELAGKLQDLAENHERVYCMFNNYEMFDNAQKLKGLL</sequence>
<dbReference type="Proteomes" id="UP000070463">
    <property type="component" value="Unassembled WGS sequence"/>
</dbReference>
<comment type="caution">
    <text evidence="1">The sequence shown here is derived from an EMBL/GenBank/DDBJ whole genome shotgun (WGS) entry which is preliminary data.</text>
</comment>
<dbReference type="EMBL" id="LHXR01000117">
    <property type="protein sequence ID" value="KXA96016.1"/>
    <property type="molecule type" value="Genomic_DNA"/>
</dbReference>
<dbReference type="Pfam" id="PF01904">
    <property type="entry name" value="DUF72"/>
    <property type="match status" value="1"/>
</dbReference>
<proteinExistence type="predicted"/>
<dbReference type="SUPFAM" id="SSF117396">
    <property type="entry name" value="TM1631-like"/>
    <property type="match status" value="1"/>
</dbReference>
<evidence type="ECO:0000313" key="2">
    <source>
        <dbReference type="Proteomes" id="UP000070463"/>
    </source>
</evidence>
<dbReference type="Gene3D" id="3.20.20.410">
    <property type="entry name" value="Protein of unknown function UPF0759"/>
    <property type="match status" value="1"/>
</dbReference>
<evidence type="ECO:0008006" key="3">
    <source>
        <dbReference type="Google" id="ProtNLM"/>
    </source>
</evidence>
<reference evidence="1 2" key="1">
    <citation type="journal article" date="2016" name="Sci. Rep.">
        <title>Metabolic traits of an uncultured archaeal lineage -MSBL1- from brine pools of the Red Sea.</title>
        <authorList>
            <person name="Mwirichia R."/>
            <person name="Alam I."/>
            <person name="Rashid M."/>
            <person name="Vinu M."/>
            <person name="Ba-Alawi W."/>
            <person name="Anthony Kamau A."/>
            <person name="Kamanda Ngugi D."/>
            <person name="Goker M."/>
            <person name="Klenk H.P."/>
            <person name="Bajic V."/>
            <person name="Stingl U."/>
        </authorList>
    </citation>
    <scope>NUCLEOTIDE SEQUENCE [LARGE SCALE GENOMIC DNA]</scope>
    <source>
        <strain evidence="1">SCGC-AAA259I09</strain>
    </source>
</reference>
<dbReference type="InterPro" id="IPR036520">
    <property type="entry name" value="UPF0759_sf"/>
</dbReference>
<dbReference type="PANTHER" id="PTHR30348:SF4">
    <property type="entry name" value="DUF72 DOMAIN-CONTAINING PROTEIN"/>
    <property type="match status" value="1"/>
</dbReference>
<dbReference type="PANTHER" id="PTHR30348">
    <property type="entry name" value="UNCHARACTERIZED PROTEIN YECE"/>
    <property type="match status" value="1"/>
</dbReference>
<gene>
    <name evidence="1" type="ORF">AKJ37_06275</name>
</gene>
<accession>A0A133UPD8</accession>
<dbReference type="AlphaFoldDB" id="A0A133UPD8"/>
<evidence type="ECO:0000313" key="1">
    <source>
        <dbReference type="EMBL" id="KXA96016.1"/>
    </source>
</evidence>
<organism evidence="1 2">
    <name type="scientific">candidate division MSBL1 archaeon SCGC-AAA259I09</name>
    <dbReference type="NCBI Taxonomy" id="1698267"/>
    <lineage>
        <taxon>Archaea</taxon>
        <taxon>Methanobacteriati</taxon>
        <taxon>Methanobacteriota</taxon>
        <taxon>candidate division MSBL1</taxon>
    </lineage>
</organism>